<evidence type="ECO:0000256" key="2">
    <source>
        <dbReference type="ARBA" id="ARBA00005998"/>
    </source>
</evidence>
<keyword evidence="4" id="KW-0221">Differentiation</keyword>
<keyword evidence="16" id="KW-1185">Reference proteome</keyword>
<dbReference type="InterPro" id="IPR036910">
    <property type="entry name" value="HMG_box_dom_sf"/>
</dbReference>
<evidence type="ECO:0000313" key="16">
    <source>
        <dbReference type="Proteomes" id="UP000027135"/>
    </source>
</evidence>
<keyword evidence="5" id="KW-0112">Calmodulin-binding</keyword>
<evidence type="ECO:0000256" key="8">
    <source>
        <dbReference type="ARBA" id="ARBA00023159"/>
    </source>
</evidence>
<evidence type="ECO:0000256" key="6">
    <source>
        <dbReference type="ARBA" id="ARBA00022928"/>
    </source>
</evidence>
<organism evidence="15 16">
    <name type="scientific">Zootermopsis nevadensis</name>
    <name type="common">Dampwood termite</name>
    <dbReference type="NCBI Taxonomy" id="136037"/>
    <lineage>
        <taxon>Eukaryota</taxon>
        <taxon>Metazoa</taxon>
        <taxon>Ecdysozoa</taxon>
        <taxon>Arthropoda</taxon>
        <taxon>Hexapoda</taxon>
        <taxon>Insecta</taxon>
        <taxon>Pterygota</taxon>
        <taxon>Neoptera</taxon>
        <taxon>Polyneoptera</taxon>
        <taxon>Dictyoptera</taxon>
        <taxon>Blattodea</taxon>
        <taxon>Blattoidea</taxon>
        <taxon>Termitoidae</taxon>
        <taxon>Termopsidae</taxon>
        <taxon>Zootermopsis</taxon>
    </lineage>
</organism>
<evidence type="ECO:0000313" key="15">
    <source>
        <dbReference type="EMBL" id="KDR15228.1"/>
    </source>
</evidence>
<dbReference type="AlphaFoldDB" id="A0A067R6Z8"/>
<dbReference type="SUPFAM" id="SSF47095">
    <property type="entry name" value="HMG-box"/>
    <property type="match status" value="1"/>
</dbReference>
<evidence type="ECO:0000256" key="3">
    <source>
        <dbReference type="ARBA" id="ARBA00019052"/>
    </source>
</evidence>
<keyword evidence="12" id="KW-0539">Nucleus</keyword>
<dbReference type="InterPro" id="IPR050140">
    <property type="entry name" value="SRY-related_HMG-box_TF-like"/>
</dbReference>
<evidence type="ECO:0000256" key="12">
    <source>
        <dbReference type="PROSITE-ProRule" id="PRU00267"/>
    </source>
</evidence>
<feature type="compositionally biased region" description="Basic and acidic residues" evidence="13">
    <location>
        <begin position="294"/>
        <end position="303"/>
    </location>
</feature>
<gene>
    <name evidence="15" type="ORF">L798_11051</name>
</gene>
<sequence length="397" mass="45134">MPQNSERGHGDKNFEVLPLKALSPPGPAAGLSFRALTSPQRSRPPVSLIPRFCIYRSRLRWKTNCRELVSTETILVGTRTQCRGLRFRNLLFEAKISDPGALFLSRLVSEQKETPLKEIELRTLFPEFSVKISPSSDYRNLFPSAGTQACMVGNNNSLIDQPDLKLEVRPKRCRQLKGGEKKCKHPVAKIRRPPIAFMLFSNEWRKKIAIKHPGESNRQISVRLGLMWKAMEGVQKIEYFTLARQADAEHKKKYPDYVYNPKEVRRQKRLREQARGKKLRRLTTAQTSSARPMPAEEHQREGRFPRTQVVALSEPTNPTFSEFEGQNQIGENSPPSKTQSSTAEITGSLNFFCDVTRGAEDANVPIPAFEQDFGSAEFGPNCQQVLCVLFCDLHYMI</sequence>
<evidence type="ECO:0000256" key="9">
    <source>
        <dbReference type="ARBA" id="ARBA00023163"/>
    </source>
</evidence>
<keyword evidence="8" id="KW-0010">Activator</keyword>
<dbReference type="PROSITE" id="PS50118">
    <property type="entry name" value="HMG_BOX_2"/>
    <property type="match status" value="1"/>
</dbReference>
<dbReference type="PANTHER" id="PTHR10270">
    <property type="entry name" value="SOX TRANSCRIPTION FACTOR"/>
    <property type="match status" value="1"/>
</dbReference>
<feature type="region of interest" description="Disordered" evidence="13">
    <location>
        <begin position="317"/>
        <end position="342"/>
    </location>
</feature>
<evidence type="ECO:0000256" key="4">
    <source>
        <dbReference type="ARBA" id="ARBA00022782"/>
    </source>
</evidence>
<evidence type="ECO:0000256" key="7">
    <source>
        <dbReference type="ARBA" id="ARBA00023125"/>
    </source>
</evidence>
<evidence type="ECO:0000256" key="1">
    <source>
        <dbReference type="ARBA" id="ARBA00004324"/>
    </source>
</evidence>
<comment type="similarity">
    <text evidence="2">Belongs to the SRY family.</text>
</comment>
<comment type="function">
    <text evidence="11">Transcriptional regulator that controls a genetic switch in male development. It is necessary and sufficient for initiating male sex determination by directing the development of supporting cell precursors (pre-Sertoli cells) as Sertoli rather than granulosa cells. Involved in different aspects of gene regulation including promoter activation or repression. Binds to the DNA consensus sequence 5'-[AT]AACAA[AT]-3'. SRY HMG box recognizes DNA by partial intercalation in the minor groove and promotes DNA bending. Also involved in pre-mRNA splicing. In male adult brain involved in the maintenance of motor functions of dopaminergic neurons.</text>
</comment>
<dbReference type="GO" id="GO:0016607">
    <property type="term" value="C:nuclear speck"/>
    <property type="evidence" value="ECO:0007669"/>
    <property type="project" value="UniProtKB-SubCell"/>
</dbReference>
<dbReference type="eggNOG" id="KOG0527">
    <property type="taxonomic scope" value="Eukaryota"/>
</dbReference>
<accession>A0A067R6Z8</accession>
<dbReference type="Gene3D" id="1.10.30.10">
    <property type="entry name" value="High mobility group box domain"/>
    <property type="match status" value="1"/>
</dbReference>
<evidence type="ECO:0000259" key="14">
    <source>
        <dbReference type="PROSITE" id="PS50118"/>
    </source>
</evidence>
<evidence type="ECO:0000256" key="10">
    <source>
        <dbReference type="ARBA" id="ARBA00032498"/>
    </source>
</evidence>
<keyword evidence="7 12" id="KW-0238">DNA-binding</keyword>
<dbReference type="SMART" id="SM00398">
    <property type="entry name" value="HMG"/>
    <property type="match status" value="1"/>
</dbReference>
<evidence type="ECO:0000256" key="5">
    <source>
        <dbReference type="ARBA" id="ARBA00022860"/>
    </source>
</evidence>
<dbReference type="GO" id="GO:0007548">
    <property type="term" value="P:sex differentiation"/>
    <property type="evidence" value="ECO:0007669"/>
    <property type="project" value="UniProtKB-KW"/>
</dbReference>
<dbReference type="GO" id="GO:0005516">
    <property type="term" value="F:calmodulin binding"/>
    <property type="evidence" value="ECO:0007669"/>
    <property type="project" value="UniProtKB-KW"/>
</dbReference>
<feature type="DNA-binding region" description="HMG box" evidence="12">
    <location>
        <begin position="190"/>
        <end position="258"/>
    </location>
</feature>
<dbReference type="GO" id="GO:0001228">
    <property type="term" value="F:DNA-binding transcription activator activity, RNA polymerase II-specific"/>
    <property type="evidence" value="ECO:0007669"/>
    <property type="project" value="TreeGrafter"/>
</dbReference>
<dbReference type="GO" id="GO:0030154">
    <property type="term" value="P:cell differentiation"/>
    <property type="evidence" value="ECO:0007669"/>
    <property type="project" value="UniProtKB-KW"/>
</dbReference>
<feature type="region of interest" description="Disordered" evidence="13">
    <location>
        <begin position="271"/>
        <end position="303"/>
    </location>
</feature>
<dbReference type="PANTHER" id="PTHR10270:SF161">
    <property type="entry name" value="SEX-DETERMINING REGION Y PROTEIN"/>
    <property type="match status" value="1"/>
</dbReference>
<evidence type="ECO:0000256" key="13">
    <source>
        <dbReference type="SAM" id="MobiDB-lite"/>
    </source>
</evidence>
<keyword evidence="9" id="KW-0804">Transcription</keyword>
<keyword evidence="6" id="KW-0726">Sexual differentiation</keyword>
<feature type="domain" description="HMG box" evidence="14">
    <location>
        <begin position="190"/>
        <end position="258"/>
    </location>
</feature>
<dbReference type="GO" id="GO:0000978">
    <property type="term" value="F:RNA polymerase II cis-regulatory region sequence-specific DNA binding"/>
    <property type="evidence" value="ECO:0007669"/>
    <property type="project" value="TreeGrafter"/>
</dbReference>
<dbReference type="Pfam" id="PF00505">
    <property type="entry name" value="HMG_box"/>
    <property type="match status" value="1"/>
</dbReference>
<dbReference type="Proteomes" id="UP000027135">
    <property type="component" value="Unassembled WGS sequence"/>
</dbReference>
<reference evidence="15 16" key="1">
    <citation type="journal article" date="2014" name="Nat. Commun.">
        <title>Molecular traces of alternative social organization in a termite genome.</title>
        <authorList>
            <person name="Terrapon N."/>
            <person name="Li C."/>
            <person name="Robertson H.M."/>
            <person name="Ji L."/>
            <person name="Meng X."/>
            <person name="Booth W."/>
            <person name="Chen Z."/>
            <person name="Childers C.P."/>
            <person name="Glastad K.M."/>
            <person name="Gokhale K."/>
            <person name="Gowin J."/>
            <person name="Gronenberg W."/>
            <person name="Hermansen R.A."/>
            <person name="Hu H."/>
            <person name="Hunt B.G."/>
            <person name="Huylmans A.K."/>
            <person name="Khalil S.M."/>
            <person name="Mitchell R.D."/>
            <person name="Munoz-Torres M.C."/>
            <person name="Mustard J.A."/>
            <person name="Pan H."/>
            <person name="Reese J.T."/>
            <person name="Scharf M.E."/>
            <person name="Sun F."/>
            <person name="Vogel H."/>
            <person name="Xiao J."/>
            <person name="Yang W."/>
            <person name="Yang Z."/>
            <person name="Yang Z."/>
            <person name="Zhou J."/>
            <person name="Zhu J."/>
            <person name="Brent C.S."/>
            <person name="Elsik C.G."/>
            <person name="Goodisman M.A."/>
            <person name="Liberles D.A."/>
            <person name="Roe R.M."/>
            <person name="Vargo E.L."/>
            <person name="Vilcinskas A."/>
            <person name="Wang J."/>
            <person name="Bornberg-Bauer E."/>
            <person name="Korb J."/>
            <person name="Zhang G."/>
            <person name="Liebig J."/>
        </authorList>
    </citation>
    <scope>NUCLEOTIDE SEQUENCE [LARGE SCALE GENOMIC DNA]</scope>
    <source>
        <tissue evidence="15">Whole organism</tissue>
    </source>
</reference>
<dbReference type="InParanoid" id="A0A067R6Z8"/>
<name>A0A067R6Z8_ZOONE</name>
<comment type="subcellular location">
    <subcellularLocation>
        <location evidence="1">Nucleus speckle</location>
    </subcellularLocation>
</comment>
<dbReference type="EMBL" id="KK852838">
    <property type="protein sequence ID" value="KDR15228.1"/>
    <property type="molecule type" value="Genomic_DNA"/>
</dbReference>
<proteinExistence type="inferred from homology"/>
<protein>
    <recommendedName>
        <fullName evidence="3">Sex-determining region Y protein</fullName>
    </recommendedName>
    <alternativeName>
        <fullName evidence="10">Testis-determining factor</fullName>
    </alternativeName>
</protein>
<dbReference type="InterPro" id="IPR009071">
    <property type="entry name" value="HMG_box_dom"/>
</dbReference>
<evidence type="ECO:0000256" key="11">
    <source>
        <dbReference type="ARBA" id="ARBA00045821"/>
    </source>
</evidence>